<name>A0A8T1ZVE9_ARASU</name>
<dbReference type="Proteomes" id="UP000694251">
    <property type="component" value="Chromosome 10"/>
</dbReference>
<evidence type="ECO:0000313" key="2">
    <source>
        <dbReference type="EMBL" id="KAG7564111.1"/>
    </source>
</evidence>
<feature type="region of interest" description="Disordered" evidence="1">
    <location>
        <begin position="196"/>
        <end position="221"/>
    </location>
</feature>
<comment type="caution">
    <text evidence="2">The sequence shown here is derived from an EMBL/GenBank/DDBJ whole genome shotgun (WGS) entry which is preliminary data.</text>
</comment>
<gene>
    <name evidence="2" type="ORF">ISN44_As10g008740</name>
</gene>
<feature type="compositionally biased region" description="Basic and acidic residues" evidence="1">
    <location>
        <begin position="204"/>
        <end position="218"/>
    </location>
</feature>
<dbReference type="AlphaFoldDB" id="A0A8T1ZVE9"/>
<reference evidence="2 3" key="1">
    <citation type="submission" date="2020-12" db="EMBL/GenBank/DDBJ databases">
        <title>Concerted genomic and epigenomic changes stabilize Arabidopsis allopolyploids.</title>
        <authorList>
            <person name="Chen Z."/>
        </authorList>
    </citation>
    <scope>NUCLEOTIDE SEQUENCE [LARGE SCALE GENOMIC DNA]</scope>
    <source>
        <strain evidence="2">As9502</strain>
        <tissue evidence="2">Leaf</tissue>
    </source>
</reference>
<proteinExistence type="predicted"/>
<accession>A0A8T1ZVE9</accession>
<sequence>MKVDVIIGRLDYGAEEPLDQTVKEDSLEFGAATKELGERKQLESKEQHEPENELVAADSMQANPSHSTSFRVYDPREFILSRRMFYHEGKASSNNNQLLMEAMTKLMDTKLNAFCSELHQMLRSPRRPGESDLMSNPFQVEGDDVIIGSLDYGAEEPLDHVLGHTAKEDSLEYGTAAKEKELDQVLDQTAKEDSLEYGAATKELGGRKQLESKEHHEPEDELVAGDVLMKKLIKSPWLGERAKTIEFNNGRVTQLYCFSLLEFCPNGFS</sequence>
<organism evidence="2 3">
    <name type="scientific">Arabidopsis suecica</name>
    <name type="common">Swedish thale-cress</name>
    <name type="synonym">Cardaminopsis suecica</name>
    <dbReference type="NCBI Taxonomy" id="45249"/>
    <lineage>
        <taxon>Eukaryota</taxon>
        <taxon>Viridiplantae</taxon>
        <taxon>Streptophyta</taxon>
        <taxon>Embryophyta</taxon>
        <taxon>Tracheophyta</taxon>
        <taxon>Spermatophyta</taxon>
        <taxon>Magnoliopsida</taxon>
        <taxon>eudicotyledons</taxon>
        <taxon>Gunneridae</taxon>
        <taxon>Pentapetalae</taxon>
        <taxon>rosids</taxon>
        <taxon>malvids</taxon>
        <taxon>Brassicales</taxon>
        <taxon>Brassicaceae</taxon>
        <taxon>Camelineae</taxon>
        <taxon>Arabidopsis</taxon>
    </lineage>
</organism>
<evidence type="ECO:0000313" key="3">
    <source>
        <dbReference type="Proteomes" id="UP000694251"/>
    </source>
</evidence>
<protein>
    <submittedName>
        <fullName evidence="2">Uncharacterized protein</fullName>
    </submittedName>
</protein>
<feature type="region of interest" description="Disordered" evidence="1">
    <location>
        <begin position="32"/>
        <end position="68"/>
    </location>
</feature>
<dbReference type="EMBL" id="JAEFBJ010000010">
    <property type="protein sequence ID" value="KAG7564111.1"/>
    <property type="molecule type" value="Genomic_DNA"/>
</dbReference>
<keyword evidence="3" id="KW-1185">Reference proteome</keyword>
<feature type="compositionally biased region" description="Basic and acidic residues" evidence="1">
    <location>
        <begin position="35"/>
        <end position="51"/>
    </location>
</feature>
<evidence type="ECO:0000256" key="1">
    <source>
        <dbReference type="SAM" id="MobiDB-lite"/>
    </source>
</evidence>